<evidence type="ECO:0000256" key="2">
    <source>
        <dbReference type="ARBA" id="ARBA00022963"/>
    </source>
</evidence>
<keyword evidence="3" id="KW-0443">Lipid metabolism</keyword>
<dbReference type="STRING" id="1198029.A0A1U7LM14"/>
<feature type="domain" description="PNPLA" evidence="6">
    <location>
        <begin position="154"/>
        <end position="328"/>
    </location>
</feature>
<comment type="caution">
    <text evidence="7">The sequence shown here is derived from an EMBL/GenBank/DDBJ whole genome shotgun (WGS) entry which is preliminary data.</text>
</comment>
<proteinExistence type="predicted"/>
<evidence type="ECO:0000256" key="5">
    <source>
        <dbReference type="SAM" id="MobiDB-lite"/>
    </source>
</evidence>
<reference evidence="7 8" key="1">
    <citation type="submission" date="2016-04" db="EMBL/GenBank/DDBJ databases">
        <title>Evolutionary innovation and constraint leading to complex multicellularity in the Ascomycota.</title>
        <authorList>
            <person name="Cisse O."/>
            <person name="Nguyen A."/>
            <person name="Hewitt D.A."/>
            <person name="Jedd G."/>
            <person name="Stajich J.E."/>
        </authorList>
    </citation>
    <scope>NUCLEOTIDE SEQUENCE [LARGE SCALE GENOMIC DNA]</scope>
    <source>
        <strain evidence="7 8">DAH-3</strain>
    </source>
</reference>
<dbReference type="EMBL" id="LXFE01001367">
    <property type="protein sequence ID" value="OLL23695.1"/>
    <property type="molecule type" value="Genomic_DNA"/>
</dbReference>
<protein>
    <submittedName>
        <fullName evidence="7">Lipase 5</fullName>
    </submittedName>
</protein>
<sequence length="601" mass="68049">MAPITSVDALPLSRSIAQSLLDRAAGYGQWQAAAAALDALDVPGEWKRQAQSSSYDAGLLAARLQQLRGAREARDMAKLAFLLRTALSRNLADMGNARLYAVLRTGTKQLVEDYIREVEYSLDALLLCAGDVLPDEQRLECLTAARQAFGRTALLLSGGAMLGLSHIGVIKALLGAQLLPRVLSGSSAGAIVAAVCCTHTDDEIPAIIAEFPFADFNVFSHPHRPESLLARLGRFLKHGAPLPEPRLTARRLARHRAPRRRRARDAGRHHLPGELPPHAPHPQHQRVVLVAVCDAAPAQLPDVAARPRLVRRRRLVLAAAGLPPRRAARKAPALRRARPVDRQPHQHRLDRRQRAGRHPHRAPRRAVQRQPLHRQPGQPARRPLPQPLRRPRPARRRRRQAAAPRRRRGHAPARHVHRARHLQGRLHKAPLHPQPALLRRHHHPAPGQLQAPAHPPRKPHPRVPPRVPAQGRARYMAKNQHHPQPLRHRTRARQRRKHPPQEHHLPAVPLPALPLPPPVPRSPRRPAEHQHSYPQQRTRRPRFHQTYEIPARHPGLPFSFLLRHDYPRTLLHEKIPRLEKRTMRYPRRFLGTVARWLVRVI</sequence>
<feature type="compositionally biased region" description="Basic residues" evidence="5">
    <location>
        <begin position="326"/>
        <end position="337"/>
    </location>
</feature>
<dbReference type="PANTHER" id="PTHR14226">
    <property type="entry name" value="NEUROPATHY TARGET ESTERASE/SWISS CHEESE D.MELANOGASTER"/>
    <property type="match status" value="1"/>
</dbReference>
<dbReference type="PROSITE" id="PS51635">
    <property type="entry name" value="PNPLA"/>
    <property type="match status" value="1"/>
</dbReference>
<evidence type="ECO:0000256" key="1">
    <source>
        <dbReference type="ARBA" id="ARBA00022801"/>
    </source>
</evidence>
<dbReference type="Pfam" id="PF01734">
    <property type="entry name" value="Patatin"/>
    <property type="match status" value="1"/>
</dbReference>
<feature type="compositionally biased region" description="Basic residues" evidence="5">
    <location>
        <begin position="479"/>
        <end position="498"/>
    </location>
</feature>
<feature type="compositionally biased region" description="Basic residues" evidence="5">
    <location>
        <begin position="389"/>
        <end position="430"/>
    </location>
</feature>
<dbReference type="InterPro" id="IPR002641">
    <property type="entry name" value="PNPLA_dom"/>
</dbReference>
<dbReference type="PANTHER" id="PTHR14226:SF10">
    <property type="entry name" value="TRIACYLGLYCEROL LIPASE 4-RELATED"/>
    <property type="match status" value="1"/>
</dbReference>
<feature type="compositionally biased region" description="Basic residues" evidence="5">
    <location>
        <begin position="248"/>
        <end position="263"/>
    </location>
</feature>
<organism evidence="7 8">
    <name type="scientific">Neolecta irregularis (strain DAH-3)</name>
    <dbReference type="NCBI Taxonomy" id="1198029"/>
    <lineage>
        <taxon>Eukaryota</taxon>
        <taxon>Fungi</taxon>
        <taxon>Dikarya</taxon>
        <taxon>Ascomycota</taxon>
        <taxon>Taphrinomycotina</taxon>
        <taxon>Neolectales</taxon>
        <taxon>Neolectaceae</taxon>
        <taxon>Neolecta</taxon>
    </lineage>
</organism>
<dbReference type="InterPro" id="IPR016035">
    <property type="entry name" value="Acyl_Trfase/lysoPLipase"/>
</dbReference>
<feature type="compositionally biased region" description="Pro residues" evidence="5">
    <location>
        <begin position="508"/>
        <end position="521"/>
    </location>
</feature>
<evidence type="ECO:0000313" key="8">
    <source>
        <dbReference type="Proteomes" id="UP000186594"/>
    </source>
</evidence>
<dbReference type="InterPro" id="IPR050301">
    <property type="entry name" value="NTE"/>
</dbReference>
<evidence type="ECO:0000256" key="3">
    <source>
        <dbReference type="ARBA" id="ARBA00023098"/>
    </source>
</evidence>
<evidence type="ECO:0000256" key="4">
    <source>
        <dbReference type="PROSITE-ProRule" id="PRU01161"/>
    </source>
</evidence>
<dbReference type="Gene3D" id="3.40.1090.10">
    <property type="entry name" value="Cytosolic phospholipase A2 catalytic domain"/>
    <property type="match status" value="1"/>
</dbReference>
<dbReference type="GO" id="GO:0006641">
    <property type="term" value="P:triglyceride metabolic process"/>
    <property type="evidence" value="ECO:0007669"/>
    <property type="project" value="UniProtKB-ARBA"/>
</dbReference>
<dbReference type="Proteomes" id="UP000186594">
    <property type="component" value="Unassembled WGS sequence"/>
</dbReference>
<dbReference type="SUPFAM" id="SSF52151">
    <property type="entry name" value="FabD/lysophospholipase-like"/>
    <property type="match status" value="1"/>
</dbReference>
<keyword evidence="8" id="KW-1185">Reference proteome</keyword>
<evidence type="ECO:0000259" key="6">
    <source>
        <dbReference type="PROSITE" id="PS51635"/>
    </source>
</evidence>
<keyword evidence="2" id="KW-0442">Lipid degradation</keyword>
<feature type="compositionally biased region" description="Low complexity" evidence="5">
    <location>
        <begin position="368"/>
        <end position="381"/>
    </location>
</feature>
<dbReference type="Pfam" id="PF11815">
    <property type="entry name" value="DUF3336"/>
    <property type="match status" value="1"/>
</dbReference>
<dbReference type="GO" id="GO:0004806">
    <property type="term" value="F:triacylglycerol lipase activity"/>
    <property type="evidence" value="ECO:0007669"/>
    <property type="project" value="InterPro"/>
</dbReference>
<accession>A0A1U7LM14</accession>
<feature type="compositionally biased region" description="Basic residues" evidence="5">
    <location>
        <begin position="345"/>
        <end position="367"/>
    </location>
</feature>
<evidence type="ECO:0000313" key="7">
    <source>
        <dbReference type="EMBL" id="OLL23695.1"/>
    </source>
</evidence>
<dbReference type="OrthoDB" id="15478at2759"/>
<dbReference type="GO" id="GO:0016042">
    <property type="term" value="P:lipid catabolic process"/>
    <property type="evidence" value="ECO:0007669"/>
    <property type="project" value="UniProtKB-KW"/>
</dbReference>
<feature type="short sequence motif" description="GXSXG" evidence="4">
    <location>
        <begin position="185"/>
        <end position="189"/>
    </location>
</feature>
<dbReference type="AlphaFoldDB" id="A0A1U7LM14"/>
<keyword evidence="1" id="KW-0378">Hydrolase</keyword>
<comment type="caution">
    <text evidence="4">Lacks conserved residue(s) required for the propagation of feature annotation.</text>
</comment>
<dbReference type="InterPro" id="IPR021771">
    <property type="entry name" value="Triacylglycerol_lipase_N"/>
</dbReference>
<feature type="region of interest" description="Disordered" evidence="5">
    <location>
        <begin position="246"/>
        <end position="281"/>
    </location>
</feature>
<feature type="region of interest" description="Disordered" evidence="5">
    <location>
        <begin position="321"/>
        <end position="541"/>
    </location>
</feature>
<gene>
    <name evidence="7" type="ORF">NEOLI_004335</name>
</gene>
<name>A0A1U7LM14_NEOID</name>